<gene>
    <name evidence="3" type="ORF">SAMN05216197_1038</name>
</gene>
<protein>
    <submittedName>
        <fullName evidence="3">Acetyl esterase/lipase</fullName>
    </submittedName>
</protein>
<dbReference type="Gene3D" id="3.40.50.1820">
    <property type="entry name" value="alpha/beta hydrolase"/>
    <property type="match status" value="1"/>
</dbReference>
<dbReference type="PANTHER" id="PTHR48081:SF8">
    <property type="entry name" value="ALPHA_BETA HYDROLASE FOLD-3 DOMAIN-CONTAINING PROTEIN-RELATED"/>
    <property type="match status" value="1"/>
</dbReference>
<name>A0A1H9ZXD0_9PSED</name>
<dbReference type="Pfam" id="PF07859">
    <property type="entry name" value="Abhydrolase_3"/>
    <property type="match status" value="1"/>
</dbReference>
<proteinExistence type="predicted"/>
<keyword evidence="1" id="KW-0378">Hydrolase</keyword>
<dbReference type="SUPFAM" id="SSF53474">
    <property type="entry name" value="alpha/beta-Hydrolases"/>
    <property type="match status" value="1"/>
</dbReference>
<dbReference type="Proteomes" id="UP000182332">
    <property type="component" value="Unassembled WGS sequence"/>
</dbReference>
<dbReference type="InterPro" id="IPR029058">
    <property type="entry name" value="AB_hydrolase_fold"/>
</dbReference>
<evidence type="ECO:0000313" key="4">
    <source>
        <dbReference type="Proteomes" id="UP000182332"/>
    </source>
</evidence>
<dbReference type="InterPro" id="IPR050300">
    <property type="entry name" value="GDXG_lipolytic_enzyme"/>
</dbReference>
<dbReference type="AlphaFoldDB" id="A0A1H9ZXD0"/>
<organism evidence="3 4">
    <name type="scientific">Pseudomonas graminis</name>
    <dbReference type="NCBI Taxonomy" id="158627"/>
    <lineage>
        <taxon>Bacteria</taxon>
        <taxon>Pseudomonadati</taxon>
        <taxon>Pseudomonadota</taxon>
        <taxon>Gammaproteobacteria</taxon>
        <taxon>Pseudomonadales</taxon>
        <taxon>Pseudomonadaceae</taxon>
        <taxon>Pseudomonas</taxon>
    </lineage>
</organism>
<evidence type="ECO:0000313" key="3">
    <source>
        <dbReference type="EMBL" id="SES86421.1"/>
    </source>
</evidence>
<dbReference type="InterPro" id="IPR013094">
    <property type="entry name" value="AB_hydrolase_3"/>
</dbReference>
<dbReference type="PANTHER" id="PTHR48081">
    <property type="entry name" value="AB HYDROLASE SUPERFAMILY PROTEIN C4A8.06C"/>
    <property type="match status" value="1"/>
</dbReference>
<evidence type="ECO:0000256" key="1">
    <source>
        <dbReference type="ARBA" id="ARBA00022801"/>
    </source>
</evidence>
<evidence type="ECO:0000259" key="2">
    <source>
        <dbReference type="Pfam" id="PF07859"/>
    </source>
</evidence>
<sequence>MDPDQLLDPEYPFFRDEVSSEWTLSHLADIRTRIHATFKPAGLARGEQHWVSQPAAAHTLRLCLYRPGKSADAHDLPAILYVHGGGYVLGCPEMADDYLADLAIELGAVIVAVDYRLAPEHPFPAPLEDCYRGLEWLHREHAALSVDPGRIAIMGHSAGGGLAAALTLLAPDRGEISVAGSVLIYPMLDPRTGTADAPVQNPGTGTFSWSREANQFCWQCYRGEYLCNDEQAALFSPALATDLSHLPPSFIAVGALDLFVDEDMAYAGHLSRSGVPVELHVYPGVPHMFDLHPGGVTEQCKTDVVRALRKMLGL</sequence>
<accession>A0A1H9ZXD0</accession>
<feature type="domain" description="Alpha/beta hydrolase fold-3" evidence="2">
    <location>
        <begin position="79"/>
        <end position="289"/>
    </location>
</feature>
<dbReference type="OrthoDB" id="9806180at2"/>
<dbReference type="EMBL" id="FOHW01000003">
    <property type="protein sequence ID" value="SES86421.1"/>
    <property type="molecule type" value="Genomic_DNA"/>
</dbReference>
<dbReference type="RefSeq" id="WP_074884813.1">
    <property type="nucleotide sequence ID" value="NZ_FOHW01000003.1"/>
</dbReference>
<reference evidence="3 4" key="1">
    <citation type="submission" date="2016-10" db="EMBL/GenBank/DDBJ databases">
        <authorList>
            <person name="de Groot N.N."/>
        </authorList>
    </citation>
    <scope>NUCLEOTIDE SEQUENCE [LARGE SCALE GENOMIC DNA]</scope>
    <source>
        <strain evidence="3 4">DSM 11363</strain>
    </source>
</reference>
<dbReference type="GO" id="GO:0016787">
    <property type="term" value="F:hydrolase activity"/>
    <property type="evidence" value="ECO:0007669"/>
    <property type="project" value="UniProtKB-KW"/>
</dbReference>